<dbReference type="EMBL" id="LT629710">
    <property type="protein sequence ID" value="SDP01886.1"/>
    <property type="molecule type" value="Genomic_DNA"/>
</dbReference>
<dbReference type="OrthoDB" id="5485098at2"/>
<evidence type="ECO:0000256" key="2">
    <source>
        <dbReference type="SAM" id="MobiDB-lite"/>
    </source>
</evidence>
<dbReference type="RefSeq" id="WP_090476579.1">
    <property type="nucleotide sequence ID" value="NZ_LT629710.1"/>
</dbReference>
<reference evidence="4 5" key="1">
    <citation type="submission" date="2016-10" db="EMBL/GenBank/DDBJ databases">
        <authorList>
            <person name="de Groot N.N."/>
        </authorList>
    </citation>
    <scope>NUCLEOTIDE SEQUENCE [LARGE SCALE GENOMIC DNA]</scope>
    <source>
        <strain evidence="5">P4-7,KCTC 19426,CECT 7604</strain>
    </source>
</reference>
<dbReference type="AlphaFoldDB" id="A0A1H0PBA9"/>
<accession>A0A1H0PBA9</accession>
<dbReference type="SUPFAM" id="SSF49879">
    <property type="entry name" value="SMAD/FHA domain"/>
    <property type="match status" value="1"/>
</dbReference>
<evidence type="ECO:0000313" key="4">
    <source>
        <dbReference type="EMBL" id="SDP01886.1"/>
    </source>
</evidence>
<dbReference type="PROSITE" id="PS50006">
    <property type="entry name" value="FHA_DOMAIN"/>
    <property type="match status" value="1"/>
</dbReference>
<dbReference type="InterPro" id="IPR000253">
    <property type="entry name" value="FHA_dom"/>
</dbReference>
<proteinExistence type="predicted"/>
<evidence type="ECO:0000313" key="5">
    <source>
        <dbReference type="Proteomes" id="UP000198741"/>
    </source>
</evidence>
<evidence type="ECO:0000259" key="3">
    <source>
        <dbReference type="PROSITE" id="PS50006"/>
    </source>
</evidence>
<keyword evidence="5" id="KW-1185">Reference proteome</keyword>
<name>A0A1H0PBA9_9ACTN</name>
<feature type="domain" description="FHA" evidence="3">
    <location>
        <begin position="340"/>
        <end position="396"/>
    </location>
</feature>
<sequence>MSGYRYQPGSSHLVVGPGGGVLTSDGPLALRLWPLIGRGSPIAALLDEALRDGLGRLPDLLLFEIDSGGARVIVRGKRSVRLRLGDGEDVRIDGDAVRTWNEQVLAVPISLSTGPDADHGLPLVAGVVLADGFAWSAGDGSDAAGIGPAPTDAAPVAPVSINKHAAEDPVSPAALAAAFVSAAAAVTPLPAGSSASDIRPEPADVVPTPTPTQTVVPESIPSPSGPAASALPDTRIEPIDDSFEHLFESTVMRSVEDAAVRAADEPASGPGNAEPLVTVGPVVQNSQPERQGDHDGSTIMAGQLAAVLASTGDPVPAPGPARCPTLVLSTGQSVEVDRGVVIGRRPHIDRVSGAEIPHLVTVPSPQQDISRSHVAVRPSGDGFLAIDLGSTNGSIIRRADGAAQVLREGAVSDLQFGDVLDLGDGVTAVLRAPS</sequence>
<evidence type="ECO:0000256" key="1">
    <source>
        <dbReference type="ARBA" id="ARBA00022553"/>
    </source>
</evidence>
<feature type="compositionally biased region" description="Low complexity" evidence="2">
    <location>
        <begin position="208"/>
        <end position="232"/>
    </location>
</feature>
<dbReference type="Proteomes" id="UP000198741">
    <property type="component" value="Chromosome I"/>
</dbReference>
<keyword evidence="1" id="KW-0597">Phosphoprotein</keyword>
<feature type="region of interest" description="Disordered" evidence="2">
    <location>
        <begin position="208"/>
        <end position="233"/>
    </location>
</feature>
<dbReference type="STRING" id="1090615.SAMN04515671_2686"/>
<dbReference type="Pfam" id="PF00498">
    <property type="entry name" value="FHA"/>
    <property type="match status" value="1"/>
</dbReference>
<protein>
    <submittedName>
        <fullName evidence="4">FHA domain-containing protein</fullName>
    </submittedName>
</protein>
<dbReference type="Gene3D" id="2.60.200.20">
    <property type="match status" value="1"/>
</dbReference>
<dbReference type="InterPro" id="IPR008984">
    <property type="entry name" value="SMAD_FHA_dom_sf"/>
</dbReference>
<organism evidence="4 5">
    <name type="scientific">Nakamurella panacisegetis</name>
    <dbReference type="NCBI Taxonomy" id="1090615"/>
    <lineage>
        <taxon>Bacteria</taxon>
        <taxon>Bacillati</taxon>
        <taxon>Actinomycetota</taxon>
        <taxon>Actinomycetes</taxon>
        <taxon>Nakamurellales</taxon>
        <taxon>Nakamurellaceae</taxon>
        <taxon>Nakamurella</taxon>
    </lineage>
</organism>
<gene>
    <name evidence="4" type="ORF">SAMN04515671_2686</name>
</gene>